<dbReference type="PANTHER" id="PTHR43394">
    <property type="entry name" value="ATP-DEPENDENT PERMEASE MDL1, MITOCHONDRIAL"/>
    <property type="match status" value="1"/>
</dbReference>
<keyword evidence="5" id="KW-0547">Nucleotide-binding</keyword>
<keyword evidence="4 9" id="KW-0812">Transmembrane</keyword>
<keyword evidence="7 9" id="KW-1133">Transmembrane helix</keyword>
<keyword evidence="6" id="KW-0067">ATP-binding</keyword>
<keyword evidence="3" id="KW-1003">Cell membrane</keyword>
<accession>A0A8S8X6I2</accession>
<dbReference type="SMART" id="SM00382">
    <property type="entry name" value="AAA"/>
    <property type="match status" value="1"/>
</dbReference>
<gene>
    <name evidence="12" type="ORF">TMPK1_05900</name>
</gene>
<feature type="transmembrane region" description="Helical" evidence="9">
    <location>
        <begin position="275"/>
        <end position="293"/>
    </location>
</feature>
<name>A0A8S8X6I2_9PROT</name>
<dbReference type="PROSITE" id="PS50929">
    <property type="entry name" value="ABC_TM1F"/>
    <property type="match status" value="1"/>
</dbReference>
<dbReference type="Gene3D" id="1.20.1560.10">
    <property type="entry name" value="ABC transporter type 1, transmembrane domain"/>
    <property type="match status" value="1"/>
</dbReference>
<dbReference type="GO" id="GO:0016887">
    <property type="term" value="F:ATP hydrolysis activity"/>
    <property type="evidence" value="ECO:0007669"/>
    <property type="project" value="InterPro"/>
</dbReference>
<dbReference type="PROSITE" id="PS50893">
    <property type="entry name" value="ABC_TRANSPORTER_2"/>
    <property type="match status" value="1"/>
</dbReference>
<dbReference type="InterPro" id="IPR011527">
    <property type="entry name" value="ABC1_TM_dom"/>
</dbReference>
<comment type="subcellular location">
    <subcellularLocation>
        <location evidence="1">Cell membrane</location>
        <topology evidence="1">Multi-pass membrane protein</topology>
    </subcellularLocation>
</comment>
<dbReference type="SUPFAM" id="SSF90123">
    <property type="entry name" value="ABC transporter transmembrane region"/>
    <property type="match status" value="1"/>
</dbReference>
<dbReference type="SUPFAM" id="SSF52540">
    <property type="entry name" value="P-loop containing nucleoside triphosphate hydrolases"/>
    <property type="match status" value="1"/>
</dbReference>
<feature type="domain" description="ABC transporter" evidence="10">
    <location>
        <begin position="342"/>
        <end position="577"/>
    </location>
</feature>
<dbReference type="GO" id="GO:0005886">
    <property type="term" value="C:plasma membrane"/>
    <property type="evidence" value="ECO:0007669"/>
    <property type="project" value="UniProtKB-SubCell"/>
</dbReference>
<keyword evidence="8 9" id="KW-0472">Membrane</keyword>
<protein>
    <submittedName>
        <fullName evidence="12">ABC transporter permease</fullName>
    </submittedName>
</protein>
<keyword evidence="13" id="KW-1185">Reference proteome</keyword>
<dbReference type="Pfam" id="PF00005">
    <property type="entry name" value="ABC_tran"/>
    <property type="match status" value="1"/>
</dbReference>
<sequence length="584" mass="62734">MTKPDARRGLLRRLLRTYLQPHWAQLLLAFVAAGVSAAMTFLVANLMQPIFDTFIARESAKLIPIAGAAFVVFGVRGIASYIQNIVVNRLGQRVVADIQRDTYDRLIEADLSVLHGQAAGALVTRMTADVNLMRYAVVESVTNAGKNTVTLIALVGLMFWKDWYLSTVAFLIFPLTGLYVSRLGKRLRKVSTATQVEQGRFASLLVQTFQNAKHVKASGAENFEKGRVEAAIDRLFRLNIRAFRISALGEPVTELASGLAVAVLIVVGGSRIADGHLTTGGLVAFVTAFLLAYEPMKRLSRSNAILQQGLAAAERLFELIDVQPTIVDAPTAQPLAEAPMSVELDRVSFAYAEGRPPSLHAINLHVPAGKTVALVGASGAGKTTILSLIPRLYDPADGIVRVAGQDVRGVTLQSLRHKIALVSQEIAIFDDTIAANIAYATTQASQAQIEDAARAAAAHDFIQALPDGYQTMVGENGVKLSGGQRQRLAIARAILRDAPILLLDEATSALDTESERAVQAALQRLRTGRTTLVVAHRLSTVVEADRIVVLEAGRVVEQGTHAELVSVSGVYARLYGTQLQAATG</sequence>
<dbReference type="Gene3D" id="3.40.50.300">
    <property type="entry name" value="P-loop containing nucleotide triphosphate hydrolases"/>
    <property type="match status" value="1"/>
</dbReference>
<dbReference type="EMBL" id="BOPV01000001">
    <property type="protein sequence ID" value="GIL38353.1"/>
    <property type="molecule type" value="Genomic_DNA"/>
</dbReference>
<dbReference type="InterPro" id="IPR017871">
    <property type="entry name" value="ABC_transporter-like_CS"/>
</dbReference>
<dbReference type="Proteomes" id="UP000681075">
    <property type="component" value="Unassembled WGS sequence"/>
</dbReference>
<reference evidence="12" key="1">
    <citation type="submission" date="2021-02" db="EMBL/GenBank/DDBJ databases">
        <title>Genome sequence of Rhodospirillales sp. strain TMPK1 isolated from soil.</title>
        <authorList>
            <person name="Nakai R."/>
            <person name="Kusada H."/>
            <person name="Tamaki H."/>
        </authorList>
    </citation>
    <scope>NUCLEOTIDE SEQUENCE</scope>
    <source>
        <strain evidence="12">TMPK1</strain>
    </source>
</reference>
<evidence type="ECO:0000259" key="10">
    <source>
        <dbReference type="PROSITE" id="PS50893"/>
    </source>
</evidence>
<dbReference type="GO" id="GO:0015421">
    <property type="term" value="F:ABC-type oligopeptide transporter activity"/>
    <property type="evidence" value="ECO:0007669"/>
    <property type="project" value="TreeGrafter"/>
</dbReference>
<feature type="transmembrane region" description="Helical" evidence="9">
    <location>
        <begin position="23"/>
        <end position="47"/>
    </location>
</feature>
<evidence type="ECO:0000256" key="8">
    <source>
        <dbReference type="ARBA" id="ARBA00023136"/>
    </source>
</evidence>
<evidence type="ECO:0000259" key="11">
    <source>
        <dbReference type="PROSITE" id="PS50929"/>
    </source>
</evidence>
<evidence type="ECO:0000313" key="12">
    <source>
        <dbReference type="EMBL" id="GIL38353.1"/>
    </source>
</evidence>
<evidence type="ECO:0000256" key="7">
    <source>
        <dbReference type="ARBA" id="ARBA00022989"/>
    </source>
</evidence>
<organism evidence="12 13">
    <name type="scientific">Roseiterribacter gracilis</name>
    <dbReference type="NCBI Taxonomy" id="2812848"/>
    <lineage>
        <taxon>Bacteria</taxon>
        <taxon>Pseudomonadati</taxon>
        <taxon>Pseudomonadota</taxon>
        <taxon>Alphaproteobacteria</taxon>
        <taxon>Rhodospirillales</taxon>
        <taxon>Roseiterribacteraceae</taxon>
        <taxon>Roseiterribacter</taxon>
    </lineage>
</organism>
<evidence type="ECO:0000256" key="3">
    <source>
        <dbReference type="ARBA" id="ARBA00022475"/>
    </source>
</evidence>
<feature type="transmembrane region" description="Helical" evidence="9">
    <location>
        <begin position="163"/>
        <end position="181"/>
    </location>
</feature>
<feature type="transmembrane region" description="Helical" evidence="9">
    <location>
        <begin position="59"/>
        <end position="82"/>
    </location>
</feature>
<evidence type="ECO:0000256" key="6">
    <source>
        <dbReference type="ARBA" id="ARBA00022840"/>
    </source>
</evidence>
<evidence type="ECO:0000256" key="4">
    <source>
        <dbReference type="ARBA" id="ARBA00022692"/>
    </source>
</evidence>
<proteinExistence type="predicted"/>
<dbReference type="RefSeq" id="WP_420241338.1">
    <property type="nucleotide sequence ID" value="NZ_BOPV01000001.1"/>
</dbReference>
<dbReference type="CDD" id="cd18552">
    <property type="entry name" value="ABC_6TM_MsbA_like"/>
    <property type="match status" value="1"/>
</dbReference>
<dbReference type="PANTHER" id="PTHR43394:SF1">
    <property type="entry name" value="ATP-BINDING CASSETTE SUB-FAMILY B MEMBER 10, MITOCHONDRIAL"/>
    <property type="match status" value="1"/>
</dbReference>
<dbReference type="GO" id="GO:0090374">
    <property type="term" value="P:oligopeptide export from mitochondrion"/>
    <property type="evidence" value="ECO:0007669"/>
    <property type="project" value="TreeGrafter"/>
</dbReference>
<evidence type="ECO:0000256" key="1">
    <source>
        <dbReference type="ARBA" id="ARBA00004651"/>
    </source>
</evidence>
<dbReference type="GO" id="GO:0005524">
    <property type="term" value="F:ATP binding"/>
    <property type="evidence" value="ECO:0007669"/>
    <property type="project" value="UniProtKB-KW"/>
</dbReference>
<feature type="transmembrane region" description="Helical" evidence="9">
    <location>
        <begin position="247"/>
        <end position="269"/>
    </location>
</feature>
<dbReference type="Pfam" id="PF00664">
    <property type="entry name" value="ABC_membrane"/>
    <property type="match status" value="1"/>
</dbReference>
<dbReference type="InterPro" id="IPR039421">
    <property type="entry name" value="Type_1_exporter"/>
</dbReference>
<dbReference type="AlphaFoldDB" id="A0A8S8X6I2"/>
<keyword evidence="2" id="KW-0813">Transport</keyword>
<evidence type="ECO:0000256" key="9">
    <source>
        <dbReference type="SAM" id="Phobius"/>
    </source>
</evidence>
<dbReference type="InterPro" id="IPR027417">
    <property type="entry name" value="P-loop_NTPase"/>
</dbReference>
<dbReference type="PROSITE" id="PS00211">
    <property type="entry name" value="ABC_TRANSPORTER_1"/>
    <property type="match status" value="1"/>
</dbReference>
<dbReference type="InterPro" id="IPR003593">
    <property type="entry name" value="AAA+_ATPase"/>
</dbReference>
<evidence type="ECO:0000256" key="2">
    <source>
        <dbReference type="ARBA" id="ARBA00022448"/>
    </source>
</evidence>
<dbReference type="InterPro" id="IPR036640">
    <property type="entry name" value="ABC1_TM_sf"/>
</dbReference>
<dbReference type="InterPro" id="IPR003439">
    <property type="entry name" value="ABC_transporter-like_ATP-bd"/>
</dbReference>
<evidence type="ECO:0000256" key="5">
    <source>
        <dbReference type="ARBA" id="ARBA00022741"/>
    </source>
</evidence>
<feature type="domain" description="ABC transmembrane type-1" evidence="11">
    <location>
        <begin position="27"/>
        <end position="308"/>
    </location>
</feature>
<evidence type="ECO:0000313" key="13">
    <source>
        <dbReference type="Proteomes" id="UP000681075"/>
    </source>
</evidence>
<dbReference type="FunFam" id="3.40.50.300:FF:000221">
    <property type="entry name" value="Multidrug ABC transporter ATP-binding protein"/>
    <property type="match status" value="1"/>
</dbReference>
<comment type="caution">
    <text evidence="12">The sequence shown here is derived from an EMBL/GenBank/DDBJ whole genome shotgun (WGS) entry which is preliminary data.</text>
</comment>